<proteinExistence type="predicted"/>
<reference evidence="4 5" key="1">
    <citation type="journal article" date="2017" name="Genome Announc.">
        <title>Draft Genome Sequences of Salinivibrio proteolyticus, Salinivibrio sharmensis, Salinivibrio siamensis, Salinivibrio costicola subsp. alcaliphilus, Salinivibrio costicola subsp. vallismortis, and 29 New Isolates Belonging to the Genus Salinivibrio.</title>
        <authorList>
            <person name="Lopez-Hermoso C."/>
            <person name="de la Haba R.R."/>
            <person name="Sanchez-Porro C."/>
            <person name="Bayliss S.C."/>
            <person name="Feil E.J."/>
            <person name="Ventosa A."/>
        </authorList>
    </citation>
    <scope>NUCLEOTIDE SEQUENCE [LARGE SCALE GENOMIC DNA]</scope>
    <source>
        <strain evidence="4 5">JCM 14472</strain>
    </source>
</reference>
<evidence type="ECO:0000256" key="2">
    <source>
        <dbReference type="SAM" id="Phobius"/>
    </source>
</evidence>
<evidence type="ECO:0000313" key="4">
    <source>
        <dbReference type="EMBL" id="OOE85601.1"/>
    </source>
</evidence>
<dbReference type="Pfam" id="PF20249">
    <property type="entry name" value="VasX_N"/>
    <property type="match status" value="1"/>
</dbReference>
<evidence type="ECO:0000256" key="1">
    <source>
        <dbReference type="SAM" id="MobiDB-lite"/>
    </source>
</evidence>
<organism evidence="4 5">
    <name type="scientific">Salinivibrio siamensis</name>
    <dbReference type="NCBI Taxonomy" id="414286"/>
    <lineage>
        <taxon>Bacteria</taxon>
        <taxon>Pseudomonadati</taxon>
        <taxon>Pseudomonadota</taxon>
        <taxon>Gammaproteobacteria</taxon>
        <taxon>Vibrionales</taxon>
        <taxon>Vibrionaceae</taxon>
        <taxon>Salinivibrio</taxon>
    </lineage>
</organism>
<feature type="domain" description="Toxin VasX N-terminal region" evidence="3">
    <location>
        <begin position="23"/>
        <end position="163"/>
    </location>
</feature>
<dbReference type="NCBIfam" id="NF041559">
    <property type="entry name" value="BTH_I2691_fam"/>
    <property type="match status" value="1"/>
</dbReference>
<gene>
    <name evidence="4" type="ORF">BZG73_08225</name>
</gene>
<evidence type="ECO:0000259" key="3">
    <source>
        <dbReference type="Pfam" id="PF20249"/>
    </source>
</evidence>
<sequence>MSDPISAAKCANNQDSRDPTGPCPLKGGSVGFVPVRYAFDNGYEQDDQTPRFTLPKKWQGEAWIEAEHSQRTLRQLRDGWLYVYDQDADRLDEYQVSGTKLIKKLDDDSDGETSSRLNYPVKHTVCLAFSHLRWTARLKTLMQEKGQLRSAWMRELDLDYYRENMAHPHTGSLKQLGQSVIDIGEESAPAGLFTSTCTPLDEIDDLETDEQDDQQHQHVAHKPGSTVTDYKVDLEKPNEGFFVALDDRLADVTDLFFPLSTDVQQLVGLQGDEDTTHKLQMAEITRALGRVKLPEEKLPSHIRNNPIQVLEFERDLSEYVALQQRSNQVEGTTSNSVYYNTDDPITAEDKLAKETLDFLSESAKNAKLQLEDKYDTQVDESLVEEASRQSIFTDEVDWEALDQFLSDHYSQLQGLDERIATRYKDFMHGIEQLSTDPAIVGVDNQDTDHLVYLLSLISQYLVGVKHAINNEEAHAELNKVLDFDQPANLLALASVGFSKDNWQALNDEVQKIDHHFLALDSSADMSALLGAIESWNGFTGDVRIQEKEWFQSFAEPVKKSFAALQHAVSGAAEQTWRAITNLLFPSQMNTTHSPLGMISNLRLVILEAIVNPEAIVAHNPDYPAQVSAWQRKVDAEVAMITRISQPPVGQPTPKNHQIKSMHAAQQRLQKLLSSELPQMVTLKYQAANDAAKKMLNQAIERIWQKGAQVAQTSWNKLGKMGGIVAILNIWNSASVLHNIRYKAEQHPETSLWANPALREATYSTAYAVSAISAVWRDASWEKMVGDKKLLERSLSEALERTPSVSKAATLKTFAKTTAMVSLFGLLATGLETWESGEKAWDSDHAPMERFGYGLKGLSTFAQVIVFSAQLGANTLSRLGIFNISIGAIITRWMLTTLMVAGFVYLIAVVVINIFKRSELEKWLLHSTWGRKPSQWAYLEELKRLDQIIHKPQIRLNVIPNRQLIDAGTEQWQLELTLPAFTRDTKIGLQITRKPKDKSYHYRVAEPKSAVVVNEQGGIWSTDEASGSPIYRLNMGGTTDDTVAVLISMPFAWQASENETLGYVAIGNYQGNLTVNPAPKDKELAKRTIDVRIE</sequence>
<keyword evidence="2" id="KW-0812">Transmembrane</keyword>
<dbReference type="RefSeq" id="WP_077668067.1">
    <property type="nucleotide sequence ID" value="NZ_MUFB01000012.1"/>
</dbReference>
<dbReference type="CDD" id="cd20708">
    <property type="entry name" value="MIX_IV"/>
    <property type="match status" value="1"/>
</dbReference>
<name>A0ABX3KA68_9GAMM</name>
<feature type="transmembrane region" description="Helical" evidence="2">
    <location>
        <begin position="892"/>
        <end position="914"/>
    </location>
</feature>
<feature type="region of interest" description="Disordered" evidence="1">
    <location>
        <begin position="1"/>
        <end position="25"/>
    </location>
</feature>
<dbReference type="EMBL" id="MUFB01000012">
    <property type="protein sequence ID" value="OOE85601.1"/>
    <property type="molecule type" value="Genomic_DNA"/>
</dbReference>
<keyword evidence="2" id="KW-0472">Membrane</keyword>
<dbReference type="InterPro" id="IPR046864">
    <property type="entry name" value="VasX_N"/>
</dbReference>
<dbReference type="Proteomes" id="UP000189410">
    <property type="component" value="Unassembled WGS sequence"/>
</dbReference>
<keyword evidence="2" id="KW-1133">Transmembrane helix</keyword>
<protein>
    <recommendedName>
        <fullName evidence="3">Toxin VasX N-terminal region domain-containing protein</fullName>
    </recommendedName>
</protein>
<evidence type="ECO:0000313" key="5">
    <source>
        <dbReference type="Proteomes" id="UP000189410"/>
    </source>
</evidence>
<dbReference type="InterPro" id="IPR048126">
    <property type="entry name" value="Toxin_VasX"/>
</dbReference>
<keyword evidence="5" id="KW-1185">Reference proteome</keyword>
<accession>A0ABX3KA68</accession>
<comment type="caution">
    <text evidence="4">The sequence shown here is derived from an EMBL/GenBank/DDBJ whole genome shotgun (WGS) entry which is preliminary data.</text>
</comment>